<comment type="similarity">
    <text evidence="2">Belongs to the AAA ATPase family. RarA/MGS1/WRNIP1 subfamily.</text>
</comment>
<dbReference type="InterPro" id="IPR003593">
    <property type="entry name" value="AAA+_ATPase"/>
</dbReference>
<reference evidence="8" key="1">
    <citation type="journal article" date="2019" name="Int. J. Syst. Evol. Microbiol.">
        <title>The Global Catalogue of Microorganisms (GCM) 10K type strain sequencing project: providing services to taxonomists for standard genome sequencing and annotation.</title>
        <authorList>
            <consortium name="The Broad Institute Genomics Platform"/>
            <consortium name="The Broad Institute Genome Sequencing Center for Infectious Disease"/>
            <person name="Wu L."/>
            <person name="Ma J."/>
        </authorList>
    </citation>
    <scope>NUCLEOTIDE SEQUENCE [LARGE SCALE GENOMIC DNA]</scope>
    <source>
        <strain evidence="8">JCM 18423</strain>
    </source>
</reference>
<accession>A0ABP9M2J8</accession>
<sequence length="444" mass="48834">MEPDLFQSSSPQNYAPLAERLRPRQLDEVVGQSHLIGEGKPLRVAFASGRPHSMIFWGPPGVGKTTLARMMADGFDAQFIAISAVLGGVKDIRDAVVKAQVAQGQGRRTILFVDEVHRFNKAQQDAFLPYVESGLLTFIGATTENPSFEVNSALLSRARVYVLQPLSVEELTVLANRAVAVYVNDAQANLVFTPEAKQQLATWADGDARRLINAVEVVAESAQTAQVQTVDQAYLEQALSQSLRRFDKGGDAFYDQISALHKSVRGSDPDAALYWFCRMIDGGADASYLSRRIVRMAWEDIGLADPRALQIANDAATTYERLGSPEGELALAQAVIYLAVAAKSNAGYMAYNQARRFAAEHGSAPVPVHLRNAPTQLMKQLGHGKAYRYAHDEPHGYAAAEHYFPDGLKPRFYQPTDRGLEQKIKAKLQFLAELDRQARSKKTS</sequence>
<dbReference type="Pfam" id="PF12002">
    <property type="entry name" value="MgsA_C"/>
    <property type="match status" value="1"/>
</dbReference>
<dbReference type="CDD" id="cd18139">
    <property type="entry name" value="HLD_clamp_RarA"/>
    <property type="match status" value="1"/>
</dbReference>
<dbReference type="SUPFAM" id="SSF48019">
    <property type="entry name" value="post-AAA+ oligomerization domain-like"/>
    <property type="match status" value="1"/>
</dbReference>
<dbReference type="CDD" id="cd00009">
    <property type="entry name" value="AAA"/>
    <property type="match status" value="1"/>
</dbReference>
<dbReference type="InterPro" id="IPR021886">
    <property type="entry name" value="MgsA_C"/>
</dbReference>
<protein>
    <recommendedName>
        <fullName evidence="3">Replication-associated recombination protein A</fullName>
    </recommendedName>
</protein>
<dbReference type="Gene3D" id="1.10.8.60">
    <property type="match status" value="1"/>
</dbReference>
<keyword evidence="5" id="KW-0067">ATP-binding</keyword>
<evidence type="ECO:0000313" key="7">
    <source>
        <dbReference type="EMBL" id="GAA5087637.1"/>
    </source>
</evidence>
<dbReference type="PANTHER" id="PTHR13779:SF7">
    <property type="entry name" value="ATPASE WRNIP1"/>
    <property type="match status" value="1"/>
</dbReference>
<dbReference type="Gene3D" id="3.40.50.300">
    <property type="entry name" value="P-loop containing nucleotide triphosphate hydrolases"/>
    <property type="match status" value="1"/>
</dbReference>
<evidence type="ECO:0000256" key="1">
    <source>
        <dbReference type="ARBA" id="ARBA00002393"/>
    </source>
</evidence>
<dbReference type="SUPFAM" id="SSF52540">
    <property type="entry name" value="P-loop containing nucleoside triphosphate hydrolases"/>
    <property type="match status" value="1"/>
</dbReference>
<dbReference type="InterPro" id="IPR032423">
    <property type="entry name" value="AAA_assoc_2"/>
</dbReference>
<dbReference type="InterPro" id="IPR051314">
    <property type="entry name" value="AAA_ATPase_RarA/MGS1/WRNIP1"/>
</dbReference>
<dbReference type="PANTHER" id="PTHR13779">
    <property type="entry name" value="WERNER HELICASE-INTERACTING PROTEIN 1 FAMILY MEMBER"/>
    <property type="match status" value="1"/>
</dbReference>
<dbReference type="EMBL" id="BAABKD010000007">
    <property type="protein sequence ID" value="GAA5087637.1"/>
    <property type="molecule type" value="Genomic_DNA"/>
</dbReference>
<proteinExistence type="inferred from homology"/>
<dbReference type="InterPro" id="IPR027417">
    <property type="entry name" value="P-loop_NTPase"/>
</dbReference>
<dbReference type="InterPro" id="IPR008921">
    <property type="entry name" value="DNA_pol3_clamp-load_cplx_C"/>
</dbReference>
<evidence type="ECO:0000256" key="3">
    <source>
        <dbReference type="ARBA" id="ARBA00020776"/>
    </source>
</evidence>
<gene>
    <name evidence="7" type="ORF">GCM10023337_08340</name>
</gene>
<evidence type="ECO:0000259" key="6">
    <source>
        <dbReference type="SMART" id="SM00382"/>
    </source>
</evidence>
<dbReference type="RefSeq" id="WP_345369844.1">
    <property type="nucleotide sequence ID" value="NZ_BAABKD010000007.1"/>
</dbReference>
<feature type="domain" description="AAA+ ATPase" evidence="6">
    <location>
        <begin position="50"/>
        <end position="166"/>
    </location>
</feature>
<dbReference type="Pfam" id="PF16193">
    <property type="entry name" value="AAA_assoc_2"/>
    <property type="match status" value="1"/>
</dbReference>
<dbReference type="SMART" id="SM00382">
    <property type="entry name" value="AAA"/>
    <property type="match status" value="1"/>
</dbReference>
<dbReference type="Proteomes" id="UP001500227">
    <property type="component" value="Unassembled WGS sequence"/>
</dbReference>
<dbReference type="Gene3D" id="1.20.272.10">
    <property type="match status" value="1"/>
</dbReference>
<evidence type="ECO:0000313" key="8">
    <source>
        <dbReference type="Proteomes" id="UP001500227"/>
    </source>
</evidence>
<dbReference type="Gene3D" id="1.10.3710.10">
    <property type="entry name" value="DNA polymerase III clamp loader subunits, C-terminal domain"/>
    <property type="match status" value="1"/>
</dbReference>
<name>A0ABP9M2J8_9BURK</name>
<evidence type="ECO:0000256" key="2">
    <source>
        <dbReference type="ARBA" id="ARBA00008959"/>
    </source>
</evidence>
<comment type="function">
    <text evidence="1">DNA-dependent ATPase that plays important roles in cellular responses to stalled DNA replication processes.</text>
</comment>
<organism evidence="7 8">
    <name type="scientific">Paenalcaligenes hermetiae</name>
    <dbReference type="NCBI Taxonomy" id="1157987"/>
    <lineage>
        <taxon>Bacteria</taxon>
        <taxon>Pseudomonadati</taxon>
        <taxon>Pseudomonadota</taxon>
        <taxon>Betaproteobacteria</taxon>
        <taxon>Burkholderiales</taxon>
        <taxon>Alcaligenaceae</taxon>
        <taxon>Paenalcaligenes</taxon>
    </lineage>
</organism>
<comment type="caution">
    <text evidence="7">The sequence shown here is derived from an EMBL/GenBank/DDBJ whole genome shotgun (WGS) entry which is preliminary data.</text>
</comment>
<keyword evidence="4" id="KW-0547">Nucleotide-binding</keyword>
<dbReference type="InterPro" id="IPR003959">
    <property type="entry name" value="ATPase_AAA_core"/>
</dbReference>
<keyword evidence="8" id="KW-1185">Reference proteome</keyword>
<evidence type="ECO:0000256" key="4">
    <source>
        <dbReference type="ARBA" id="ARBA00022741"/>
    </source>
</evidence>
<evidence type="ECO:0000256" key="5">
    <source>
        <dbReference type="ARBA" id="ARBA00022840"/>
    </source>
</evidence>
<dbReference type="Pfam" id="PF00004">
    <property type="entry name" value="AAA"/>
    <property type="match status" value="1"/>
</dbReference>